<dbReference type="OrthoDB" id="376357at2759"/>
<dbReference type="PANTHER" id="PTHR44579:SF2">
    <property type="entry name" value="OS01G0730500 PROTEIN"/>
    <property type="match status" value="1"/>
</dbReference>
<dbReference type="AlphaFoldDB" id="A0A250WWD5"/>
<dbReference type="Pfam" id="PF13370">
    <property type="entry name" value="Fer4_13"/>
    <property type="match status" value="1"/>
</dbReference>
<organism evidence="7 8">
    <name type="scientific">Chlamydomonas eustigma</name>
    <dbReference type="NCBI Taxonomy" id="1157962"/>
    <lineage>
        <taxon>Eukaryota</taxon>
        <taxon>Viridiplantae</taxon>
        <taxon>Chlorophyta</taxon>
        <taxon>core chlorophytes</taxon>
        <taxon>Chlorophyceae</taxon>
        <taxon>CS clade</taxon>
        <taxon>Chlamydomonadales</taxon>
        <taxon>Chlamydomonadaceae</taxon>
        <taxon>Chlamydomonas</taxon>
    </lineage>
</organism>
<dbReference type="PROSITE" id="PS50076">
    <property type="entry name" value="DNAJ_2"/>
    <property type="match status" value="1"/>
</dbReference>
<dbReference type="STRING" id="1157962.A0A250WWD5"/>
<evidence type="ECO:0008006" key="9">
    <source>
        <dbReference type="Google" id="ProtNLM"/>
    </source>
</evidence>
<evidence type="ECO:0000256" key="1">
    <source>
        <dbReference type="ARBA" id="ARBA00022723"/>
    </source>
</evidence>
<keyword evidence="2" id="KW-0408">Iron</keyword>
<feature type="region of interest" description="Disordered" evidence="4">
    <location>
        <begin position="259"/>
        <end position="278"/>
    </location>
</feature>
<dbReference type="PROSITE" id="PS00198">
    <property type="entry name" value="4FE4S_FER_1"/>
    <property type="match status" value="1"/>
</dbReference>
<proteinExistence type="predicted"/>
<dbReference type="PRINTS" id="PR00625">
    <property type="entry name" value="JDOMAIN"/>
</dbReference>
<dbReference type="EMBL" id="BEGY01000010">
    <property type="protein sequence ID" value="GAX75131.1"/>
    <property type="molecule type" value="Genomic_DNA"/>
</dbReference>
<evidence type="ECO:0000313" key="7">
    <source>
        <dbReference type="EMBL" id="GAX75131.1"/>
    </source>
</evidence>
<dbReference type="SMART" id="SM00271">
    <property type="entry name" value="DnaJ"/>
    <property type="match status" value="1"/>
</dbReference>
<protein>
    <recommendedName>
        <fullName evidence="9">J domain-containing protein</fullName>
    </recommendedName>
</protein>
<dbReference type="GO" id="GO:0009055">
    <property type="term" value="F:electron transfer activity"/>
    <property type="evidence" value="ECO:0007669"/>
    <property type="project" value="InterPro"/>
</dbReference>
<name>A0A250WWD5_9CHLO</name>
<dbReference type="Gene3D" id="3.30.70.20">
    <property type="match status" value="1"/>
</dbReference>
<evidence type="ECO:0000256" key="3">
    <source>
        <dbReference type="ARBA" id="ARBA00023014"/>
    </source>
</evidence>
<feature type="domain" description="4Fe-4S ferredoxin-type" evidence="6">
    <location>
        <begin position="140"/>
        <end position="170"/>
    </location>
</feature>
<accession>A0A250WWD5</accession>
<dbReference type="InterPro" id="IPR001080">
    <property type="entry name" value="3Fe4S_ferredoxin"/>
</dbReference>
<dbReference type="PRINTS" id="PR00352">
    <property type="entry name" value="3FE4SFRDOXIN"/>
</dbReference>
<comment type="caution">
    <text evidence="7">The sequence shown here is derived from an EMBL/GenBank/DDBJ whole genome shotgun (WGS) entry which is preliminary data.</text>
</comment>
<evidence type="ECO:0000256" key="4">
    <source>
        <dbReference type="SAM" id="MobiDB-lite"/>
    </source>
</evidence>
<reference evidence="7 8" key="1">
    <citation type="submission" date="2017-08" db="EMBL/GenBank/DDBJ databases">
        <title>Acidophilic green algal genome provides insights into adaptation to an acidic environment.</title>
        <authorList>
            <person name="Hirooka S."/>
            <person name="Hirose Y."/>
            <person name="Kanesaki Y."/>
            <person name="Higuchi S."/>
            <person name="Fujiwara T."/>
            <person name="Onuma R."/>
            <person name="Era A."/>
            <person name="Ohbayashi R."/>
            <person name="Uzuka A."/>
            <person name="Nozaki H."/>
            <person name="Yoshikawa H."/>
            <person name="Miyagishima S.Y."/>
        </authorList>
    </citation>
    <scope>NUCLEOTIDE SEQUENCE [LARGE SCALE GENOMIC DNA]</scope>
    <source>
        <strain evidence="7 8">NIES-2499</strain>
    </source>
</reference>
<gene>
    <name evidence="7" type="ORF">CEUSTIGMA_g2575.t1</name>
</gene>
<feature type="compositionally biased region" description="Low complexity" evidence="4">
    <location>
        <begin position="263"/>
        <end position="272"/>
    </location>
</feature>
<dbReference type="SUPFAM" id="SSF54862">
    <property type="entry name" value="4Fe-4S ferredoxins"/>
    <property type="match status" value="1"/>
</dbReference>
<dbReference type="PROSITE" id="PS51379">
    <property type="entry name" value="4FE4S_FER_2"/>
    <property type="match status" value="1"/>
</dbReference>
<feature type="region of interest" description="Disordered" evidence="4">
    <location>
        <begin position="302"/>
        <end position="331"/>
    </location>
</feature>
<dbReference type="Gene3D" id="1.10.287.110">
    <property type="entry name" value="DnaJ domain"/>
    <property type="match status" value="1"/>
</dbReference>
<feature type="region of interest" description="Disordered" evidence="4">
    <location>
        <begin position="360"/>
        <end position="386"/>
    </location>
</feature>
<dbReference type="Proteomes" id="UP000232323">
    <property type="component" value="Unassembled WGS sequence"/>
</dbReference>
<evidence type="ECO:0000259" key="6">
    <source>
        <dbReference type="PROSITE" id="PS51379"/>
    </source>
</evidence>
<sequence>MLRLRFNSKNKSTCRSLLSFSGRETNVGSVRLAQTQRFQTRAILEDVSGQDSYGGESFYDILGVTPDADVRDIKRAYYSIMRDCHPDQSGDYEETNEFCKMLNEIYETLSDPARREVYDDLAGYSMTSTNPFMRSTHERDLVFVDEFSCIGCRNCNNVCPKTFAIEEEWGRARVMKQRVDSDEKLQEAMDTCPVSCIHWVSAPQLSLLEASMARMERVAVWSLMSGGGANVDVFNEASIAWEKRYAAMQNRRDVMQAATTGPSSGVQNENGNNGSGGLGGFWGRMSNTVVYESASGSRMYEQAARARKAEQQQQQQQRGGDAFTGSGSLGPKEARGIASLAARAARASRTWKVYQDLEKSKRGGSVQLTAVSSASSLDEEDLIKSR</sequence>
<dbReference type="PANTHER" id="PTHR44579">
    <property type="entry name" value="OS01G0730500 PROTEIN"/>
    <property type="match status" value="1"/>
</dbReference>
<dbReference type="InterPro" id="IPR001623">
    <property type="entry name" value="DnaJ_domain"/>
</dbReference>
<dbReference type="GO" id="GO:0005506">
    <property type="term" value="F:iron ion binding"/>
    <property type="evidence" value="ECO:0007669"/>
    <property type="project" value="InterPro"/>
</dbReference>
<dbReference type="InterPro" id="IPR017896">
    <property type="entry name" value="4Fe4S_Fe-S-bd"/>
</dbReference>
<dbReference type="InterPro" id="IPR036869">
    <property type="entry name" value="J_dom_sf"/>
</dbReference>
<dbReference type="GO" id="GO:0051536">
    <property type="term" value="F:iron-sulfur cluster binding"/>
    <property type="evidence" value="ECO:0007669"/>
    <property type="project" value="UniProtKB-KW"/>
</dbReference>
<dbReference type="Pfam" id="PF00226">
    <property type="entry name" value="DnaJ"/>
    <property type="match status" value="1"/>
</dbReference>
<evidence type="ECO:0000256" key="2">
    <source>
        <dbReference type="ARBA" id="ARBA00023004"/>
    </source>
</evidence>
<evidence type="ECO:0000313" key="8">
    <source>
        <dbReference type="Proteomes" id="UP000232323"/>
    </source>
</evidence>
<keyword evidence="8" id="KW-1185">Reference proteome</keyword>
<dbReference type="CDD" id="cd06257">
    <property type="entry name" value="DnaJ"/>
    <property type="match status" value="1"/>
</dbReference>
<dbReference type="InterPro" id="IPR017900">
    <property type="entry name" value="4Fe4S_Fe_S_CS"/>
</dbReference>
<dbReference type="SUPFAM" id="SSF46565">
    <property type="entry name" value="Chaperone J-domain"/>
    <property type="match status" value="1"/>
</dbReference>
<keyword evidence="1" id="KW-0479">Metal-binding</keyword>
<keyword evidence="3" id="KW-0411">Iron-sulfur</keyword>
<feature type="compositionally biased region" description="Polar residues" evidence="4">
    <location>
        <begin position="366"/>
        <end position="376"/>
    </location>
</feature>
<evidence type="ECO:0000259" key="5">
    <source>
        <dbReference type="PROSITE" id="PS50076"/>
    </source>
</evidence>
<feature type="domain" description="J" evidence="5">
    <location>
        <begin position="57"/>
        <end position="122"/>
    </location>
</feature>
<feature type="compositionally biased region" description="Acidic residues" evidence="4">
    <location>
        <begin position="377"/>
        <end position="386"/>
    </location>
</feature>